<dbReference type="AlphaFoldDB" id="A0A1Y0VKQ8"/>
<keyword evidence="1" id="KW-1133">Transmembrane helix</keyword>
<sequence length="431" mass="49492">MKDTKTRKIVRHVILLILALTSIVLSWVIWTNPARYERAKQVSSEKVQSNQVNRDKGDVILPTQVIYTKGEQQELINNSKSSLPKAAVKEISSWKLSNITRVSRGNKERFLDYATLSHSLMLKYPSNITGKIFNSIYDQKLNTNAEISQIVVNVNKPNEFFLLNDATYDVYQAKASKQDLKQLRKLIKQSDSQYKVKETIMNHNLINDYQTAIKVPYYSFSVNKESSSVFTANLLTNTDADSIDTKKTKDGTEYVSNDTTKRLLIKNNGFVTFNNASKVNDTEESLKRNLELNFYQMKQLGVQVDNMRYFNFHENNHEIEFRDFVEGFPIFNADGLDTIKVAHQAKQTTTSFSIYNLDVPVPTSKSDKELPSTQDMLDELKYSGINTDKIEDIDIGYERPSTTKANSTVELEPTWFIKYHGDWTSYHDLVS</sequence>
<keyword evidence="1" id="KW-0472">Membrane</keyword>
<name>A0A1Y0VKQ8_PEDPE</name>
<dbReference type="CDD" id="cd15787">
    <property type="entry name" value="YycH_N"/>
    <property type="match status" value="1"/>
</dbReference>
<proteinExistence type="predicted"/>
<reference evidence="3 4" key="1">
    <citation type="submission" date="2017-05" db="EMBL/GenBank/DDBJ databases">
        <title>Genome sequence of Pediococcus pentosaceus strain SRCM100892.</title>
        <authorList>
            <person name="Cho S.H."/>
        </authorList>
    </citation>
    <scope>NUCLEOTIDE SEQUENCE [LARGE SCALE GENOMIC DNA]</scope>
    <source>
        <strain evidence="3 4">SRCM100892</strain>
    </source>
</reference>
<feature type="transmembrane region" description="Helical" evidence="1">
    <location>
        <begin position="12"/>
        <end position="30"/>
    </location>
</feature>
<gene>
    <name evidence="3" type="ORF">S100892_00205</name>
</gene>
<keyword evidence="1" id="KW-0812">Transmembrane</keyword>
<evidence type="ECO:0000313" key="4">
    <source>
        <dbReference type="Proteomes" id="UP000196118"/>
    </source>
</evidence>
<organism evidence="3 4">
    <name type="scientific">Pediococcus pentosaceus</name>
    <dbReference type="NCBI Taxonomy" id="1255"/>
    <lineage>
        <taxon>Bacteria</taxon>
        <taxon>Bacillati</taxon>
        <taxon>Bacillota</taxon>
        <taxon>Bacilli</taxon>
        <taxon>Lactobacillales</taxon>
        <taxon>Lactobacillaceae</taxon>
        <taxon>Pediococcus</taxon>
    </lineage>
</organism>
<dbReference type="EMBL" id="CP021474">
    <property type="protein sequence ID" value="ARW18810.1"/>
    <property type="molecule type" value="Genomic_DNA"/>
</dbReference>
<evidence type="ECO:0000259" key="2">
    <source>
        <dbReference type="Pfam" id="PF07435"/>
    </source>
</evidence>
<evidence type="ECO:0000256" key="1">
    <source>
        <dbReference type="SAM" id="Phobius"/>
    </source>
</evidence>
<accession>A0A1Y0VKQ8</accession>
<protein>
    <recommendedName>
        <fullName evidence="2">Regulatory protein YycH domain-containing protein</fullName>
    </recommendedName>
</protein>
<dbReference type="Proteomes" id="UP000196118">
    <property type="component" value="Chromosome"/>
</dbReference>
<feature type="domain" description="Regulatory protein YycH" evidence="2">
    <location>
        <begin position="10"/>
        <end position="424"/>
    </location>
</feature>
<dbReference type="InterPro" id="IPR009996">
    <property type="entry name" value="YycH"/>
</dbReference>
<dbReference type="Pfam" id="PF07435">
    <property type="entry name" value="YycH"/>
    <property type="match status" value="1"/>
</dbReference>
<dbReference type="Gene3D" id="3.10.450.310">
    <property type="match status" value="1"/>
</dbReference>
<evidence type="ECO:0000313" key="3">
    <source>
        <dbReference type="EMBL" id="ARW18810.1"/>
    </source>
</evidence>